<dbReference type="NCBIfam" id="TIGR00071">
    <property type="entry name" value="hisT_truA"/>
    <property type="match status" value="1"/>
</dbReference>
<keyword evidence="7" id="KW-1185">Reference proteome</keyword>
<dbReference type="GO" id="GO:0005634">
    <property type="term" value="C:nucleus"/>
    <property type="evidence" value="ECO:0007669"/>
    <property type="project" value="TreeGrafter"/>
</dbReference>
<feature type="non-terminal residue" evidence="6">
    <location>
        <position position="1"/>
    </location>
</feature>
<dbReference type="HAMAP" id="MF_00171">
    <property type="entry name" value="TruA"/>
    <property type="match status" value="1"/>
</dbReference>
<dbReference type="AlphaFoldDB" id="A0A3N4KK17"/>
<dbReference type="InterPro" id="IPR020097">
    <property type="entry name" value="PsdUridine_synth_TruA_a/b_dom"/>
</dbReference>
<dbReference type="Gene3D" id="3.30.70.580">
    <property type="entry name" value="Pseudouridine synthase I, catalytic domain, N-terminal subdomain"/>
    <property type="match status" value="1"/>
</dbReference>
<proteinExistence type="inferred from homology"/>
<protein>
    <recommendedName>
        <fullName evidence="4">tRNA pseudouridine synthase</fullName>
        <ecNumber evidence="4">5.4.99.12</ecNumber>
    </recommendedName>
</protein>
<evidence type="ECO:0000256" key="3">
    <source>
        <dbReference type="ARBA" id="ARBA00023235"/>
    </source>
</evidence>
<accession>A0A3N4KK17</accession>
<dbReference type="GO" id="GO:1990481">
    <property type="term" value="P:mRNA pseudouridine synthesis"/>
    <property type="evidence" value="ECO:0007669"/>
    <property type="project" value="TreeGrafter"/>
</dbReference>
<dbReference type="Pfam" id="PF01416">
    <property type="entry name" value="PseudoU_synth_1"/>
    <property type="match status" value="1"/>
</dbReference>
<dbReference type="STRING" id="1392247.A0A3N4KK17"/>
<dbReference type="InterPro" id="IPR020094">
    <property type="entry name" value="TruA/RsuA/RluB/E/F_N"/>
</dbReference>
<reference evidence="6 7" key="1">
    <citation type="journal article" date="2018" name="Nat. Ecol. Evol.">
        <title>Pezizomycetes genomes reveal the molecular basis of ectomycorrhizal truffle lifestyle.</title>
        <authorList>
            <person name="Murat C."/>
            <person name="Payen T."/>
            <person name="Noel B."/>
            <person name="Kuo A."/>
            <person name="Morin E."/>
            <person name="Chen J."/>
            <person name="Kohler A."/>
            <person name="Krizsan K."/>
            <person name="Balestrini R."/>
            <person name="Da Silva C."/>
            <person name="Montanini B."/>
            <person name="Hainaut M."/>
            <person name="Levati E."/>
            <person name="Barry K.W."/>
            <person name="Belfiori B."/>
            <person name="Cichocki N."/>
            <person name="Clum A."/>
            <person name="Dockter R.B."/>
            <person name="Fauchery L."/>
            <person name="Guy J."/>
            <person name="Iotti M."/>
            <person name="Le Tacon F."/>
            <person name="Lindquist E.A."/>
            <person name="Lipzen A."/>
            <person name="Malagnac F."/>
            <person name="Mello A."/>
            <person name="Molinier V."/>
            <person name="Miyauchi S."/>
            <person name="Poulain J."/>
            <person name="Riccioni C."/>
            <person name="Rubini A."/>
            <person name="Sitrit Y."/>
            <person name="Splivallo R."/>
            <person name="Traeger S."/>
            <person name="Wang M."/>
            <person name="Zifcakova L."/>
            <person name="Wipf D."/>
            <person name="Zambonelli A."/>
            <person name="Paolocci F."/>
            <person name="Nowrousian M."/>
            <person name="Ottonello S."/>
            <person name="Baldrian P."/>
            <person name="Spatafora J.W."/>
            <person name="Henrissat B."/>
            <person name="Nagy L.G."/>
            <person name="Aury J.M."/>
            <person name="Wincker P."/>
            <person name="Grigoriev I.V."/>
            <person name="Bonfante P."/>
            <person name="Martin F.M."/>
        </authorList>
    </citation>
    <scope>NUCLEOTIDE SEQUENCE [LARGE SCALE GENOMIC DNA]</scope>
    <source>
        <strain evidence="6 7">CCBAS932</strain>
    </source>
</reference>
<dbReference type="GO" id="GO:0031119">
    <property type="term" value="P:tRNA pseudouridine synthesis"/>
    <property type="evidence" value="ECO:0007669"/>
    <property type="project" value="TreeGrafter"/>
</dbReference>
<dbReference type="InterPro" id="IPR001406">
    <property type="entry name" value="PsdUridine_synth_TruA"/>
</dbReference>
<comment type="catalytic activity">
    <reaction evidence="4">
        <text>uridine(38/39/40) in tRNA = pseudouridine(38/39/40) in tRNA</text>
        <dbReference type="Rhea" id="RHEA:22376"/>
        <dbReference type="Rhea" id="RHEA-COMP:10085"/>
        <dbReference type="Rhea" id="RHEA-COMP:10087"/>
        <dbReference type="ChEBI" id="CHEBI:65314"/>
        <dbReference type="ChEBI" id="CHEBI:65315"/>
        <dbReference type="EC" id="5.4.99.12"/>
    </reaction>
</comment>
<keyword evidence="2 4" id="KW-0819">tRNA processing</keyword>
<name>A0A3N4KK17_9PEZI</name>
<dbReference type="InterPro" id="IPR020095">
    <property type="entry name" value="PsdUridine_synth_TruA_C"/>
</dbReference>
<gene>
    <name evidence="6" type="ORF">P167DRAFT_470457</name>
</gene>
<sequence length="454" mass="50334">KQVQPRKAKKTFDSSAYSTRHIALKIAYLGANYGGFEYHANNPFSTPTVEEQIFKALLKGRLVPHNGLPGEEETVLGWPGDEAVEYSKCGRTDKGVSAFGQVIGVRVRSNRPLPAAPRSPPAETTEDPAAATLDDSFGADLTAEANEPSTPEFSDADELLYPQILNRLLPPDIRVLAWCPNPPEGFSARFNCEERRYRYFFTNPPIPPGTAGTTQESIHLDIDKMREAAALYVGDHDFRNFCKIDASKQISRFDRIIRHASINEVVPQAPTFGAASGATTEAAETGRPKTFYFELHGSAFLWHQVRHMVAMLFLVGQGLEEPSIITQLLDTKTNPCKPHYEMANDRCLVLWDCIFPEGMLKWEYESKAELTGDVWKIWHKAAVDEVLAGGLLDVIAAGGGVGVTSRELKGSKKSQVIVDGGHAALLRGKYMPVMKRKRMEEVEVINKRYVDKKG</sequence>
<dbReference type="PANTHER" id="PTHR11142">
    <property type="entry name" value="PSEUDOURIDYLATE SYNTHASE"/>
    <property type="match status" value="1"/>
</dbReference>
<feature type="domain" description="Pseudouridine synthase I TruA alpha/beta" evidence="5">
    <location>
        <begin position="228"/>
        <end position="356"/>
    </location>
</feature>
<comment type="similarity">
    <text evidence="1 4">Belongs to the tRNA pseudouridine synthase TruA family.</text>
</comment>
<evidence type="ECO:0000313" key="7">
    <source>
        <dbReference type="Proteomes" id="UP000277580"/>
    </source>
</evidence>
<dbReference type="SUPFAM" id="SSF55120">
    <property type="entry name" value="Pseudouridine synthase"/>
    <property type="match status" value="1"/>
</dbReference>
<dbReference type="InParanoid" id="A0A3N4KK17"/>
<dbReference type="GO" id="GO:0160147">
    <property type="term" value="F:tRNA pseudouridine(38-40) synthase activity"/>
    <property type="evidence" value="ECO:0007669"/>
    <property type="project" value="UniProtKB-EC"/>
</dbReference>
<evidence type="ECO:0000259" key="5">
    <source>
        <dbReference type="Pfam" id="PF01416"/>
    </source>
</evidence>
<feature type="non-terminal residue" evidence="6">
    <location>
        <position position="454"/>
    </location>
</feature>
<dbReference type="PANTHER" id="PTHR11142:SF5">
    <property type="entry name" value="TRNA PSEUDOURIDINE(38_39) SYNTHASE"/>
    <property type="match status" value="1"/>
</dbReference>
<dbReference type="EMBL" id="ML119139">
    <property type="protein sequence ID" value="RPB10907.1"/>
    <property type="molecule type" value="Genomic_DNA"/>
</dbReference>
<dbReference type="InterPro" id="IPR020103">
    <property type="entry name" value="PsdUridine_synth_cat_dom_sf"/>
</dbReference>
<evidence type="ECO:0000256" key="2">
    <source>
        <dbReference type="ARBA" id="ARBA00022694"/>
    </source>
</evidence>
<dbReference type="OrthoDB" id="25767at2759"/>
<dbReference type="FunCoup" id="A0A3N4KK17">
    <property type="interactions" value="731"/>
</dbReference>
<dbReference type="EC" id="5.4.99.12" evidence="4"/>
<evidence type="ECO:0000256" key="4">
    <source>
        <dbReference type="RuleBase" id="RU003792"/>
    </source>
</evidence>
<dbReference type="GO" id="GO:0003723">
    <property type="term" value="F:RNA binding"/>
    <property type="evidence" value="ECO:0007669"/>
    <property type="project" value="InterPro"/>
</dbReference>
<evidence type="ECO:0000256" key="1">
    <source>
        <dbReference type="ARBA" id="ARBA00009375"/>
    </source>
</evidence>
<dbReference type="Proteomes" id="UP000277580">
    <property type="component" value="Unassembled WGS sequence"/>
</dbReference>
<evidence type="ECO:0000313" key="6">
    <source>
        <dbReference type="EMBL" id="RPB10907.1"/>
    </source>
</evidence>
<organism evidence="6 7">
    <name type="scientific">Morchella conica CCBAS932</name>
    <dbReference type="NCBI Taxonomy" id="1392247"/>
    <lineage>
        <taxon>Eukaryota</taxon>
        <taxon>Fungi</taxon>
        <taxon>Dikarya</taxon>
        <taxon>Ascomycota</taxon>
        <taxon>Pezizomycotina</taxon>
        <taxon>Pezizomycetes</taxon>
        <taxon>Pezizales</taxon>
        <taxon>Morchellaceae</taxon>
        <taxon>Morchella</taxon>
    </lineage>
</organism>
<dbReference type="GO" id="GO:0005737">
    <property type="term" value="C:cytoplasm"/>
    <property type="evidence" value="ECO:0007669"/>
    <property type="project" value="TreeGrafter"/>
</dbReference>
<keyword evidence="3 4" id="KW-0413">Isomerase</keyword>
<dbReference type="Gene3D" id="3.30.70.660">
    <property type="entry name" value="Pseudouridine synthase I, catalytic domain, C-terminal subdomain"/>
    <property type="match status" value="1"/>
</dbReference>